<dbReference type="Gene3D" id="3.20.20.300">
    <property type="entry name" value="Glycoside hydrolase, family 3, N-terminal domain"/>
    <property type="match status" value="1"/>
</dbReference>
<dbReference type="PANTHER" id="PTHR42715:SF10">
    <property type="entry name" value="BETA-GLUCOSIDASE"/>
    <property type="match status" value="1"/>
</dbReference>
<dbReference type="InterPro" id="IPR026891">
    <property type="entry name" value="Fn3-like"/>
</dbReference>
<dbReference type="Pfam" id="PF14310">
    <property type="entry name" value="Fn3-like"/>
    <property type="match status" value="1"/>
</dbReference>
<dbReference type="Pfam" id="PF00933">
    <property type="entry name" value="Glyco_hydro_3"/>
    <property type="match status" value="1"/>
</dbReference>
<dbReference type="InterPro" id="IPR013783">
    <property type="entry name" value="Ig-like_fold"/>
</dbReference>
<dbReference type="Proteomes" id="UP001197875">
    <property type="component" value="Unassembled WGS sequence"/>
</dbReference>
<keyword evidence="3" id="KW-0119">Carbohydrate metabolism</keyword>
<name>A0AAE3J6D7_9FIRM</name>
<dbReference type="GO" id="GO:0008422">
    <property type="term" value="F:beta-glucosidase activity"/>
    <property type="evidence" value="ECO:0007669"/>
    <property type="project" value="UniProtKB-ARBA"/>
</dbReference>
<evidence type="ECO:0000259" key="5">
    <source>
        <dbReference type="SMART" id="SM01217"/>
    </source>
</evidence>
<gene>
    <name evidence="6" type="ORF">LKD71_06485</name>
</gene>
<dbReference type="InterPro" id="IPR050288">
    <property type="entry name" value="Cellulose_deg_GH3"/>
</dbReference>
<evidence type="ECO:0000313" key="7">
    <source>
        <dbReference type="Proteomes" id="UP001197875"/>
    </source>
</evidence>
<dbReference type="InterPro" id="IPR036881">
    <property type="entry name" value="Glyco_hydro_3_C_sf"/>
</dbReference>
<dbReference type="SMART" id="SM01217">
    <property type="entry name" value="Fn3_like"/>
    <property type="match status" value="1"/>
</dbReference>
<proteinExistence type="inferred from homology"/>
<comment type="similarity">
    <text evidence="1 4">Belongs to the glycosyl hydrolase 3 family.</text>
</comment>
<keyword evidence="7" id="KW-1185">Reference proteome</keyword>
<dbReference type="Pfam" id="PF01915">
    <property type="entry name" value="Glyco_hydro_3_C"/>
    <property type="match status" value="1"/>
</dbReference>
<feature type="domain" description="Fibronectin type III-like" evidence="5">
    <location>
        <begin position="582"/>
        <end position="652"/>
    </location>
</feature>
<protein>
    <submittedName>
        <fullName evidence="6">Glycoside hydrolase family 3 C-terminal domain-containing protein</fullName>
    </submittedName>
</protein>
<dbReference type="SUPFAM" id="SSF51445">
    <property type="entry name" value="(Trans)glycosidases"/>
    <property type="match status" value="1"/>
</dbReference>
<dbReference type="RefSeq" id="WP_227614793.1">
    <property type="nucleotide sequence ID" value="NZ_JAJEPR010000008.1"/>
</dbReference>
<dbReference type="PRINTS" id="PR00133">
    <property type="entry name" value="GLHYDRLASE3"/>
</dbReference>
<dbReference type="InterPro" id="IPR001764">
    <property type="entry name" value="Glyco_hydro_3_N"/>
</dbReference>
<dbReference type="PROSITE" id="PS00775">
    <property type="entry name" value="GLYCOSYL_HYDROL_F3"/>
    <property type="match status" value="1"/>
</dbReference>
<dbReference type="EMBL" id="JAJEPR010000008">
    <property type="protein sequence ID" value="MCC2189450.1"/>
    <property type="molecule type" value="Genomic_DNA"/>
</dbReference>
<evidence type="ECO:0000256" key="3">
    <source>
        <dbReference type="ARBA" id="ARBA00023277"/>
    </source>
</evidence>
<keyword evidence="2 4" id="KW-0378">Hydrolase</keyword>
<sequence>MGQSVDELLKELTLEEKCSLLSGETFNDSQSVPRLGIEKMLMTDGPHGLRKQSDKPDHLGMNVSVPATCFPPACALGSSWNREIVYKMGEALASECRAENVAVILGPGNNIKRSPLCGRNFEYFSEDPYLASNLAAQHIKGVQSKGVGASLKHFAVNNQETKRLTLNATVDERTLREIYLTSFETAVKEGKPWTVMCAYNRLNGEFGSENKYLLNDILREEWGYDGLVVTDWGAANDRVKGLIAGQDLEMPSSGTVNDSKVEAAVKDGSLPVEYVDRAVRRLLELREKLHAAGEAEPVSYEKNHRIAEEIAEECIVLLKNEDKVLPLKAEDKVVVIGEFAEKPRFQGGGSSHINTTFLNKPLEELKKLGNVEYVKGFACAAEECDANLLAEAVEAASRADKVVICAGLPEVYETEGMDREHLNIPGAQIRLIEEVAKHNKNIIVVLSNGAPVVMPFEPQAKAIVEGYLLGQAGAEALAKVLYGKTNPSGKLAETFPQRLEDTPCFLNFPGEGYHVEYREGIFVGYRYYDTCKVKPLFCFGHGLSYTNFSYEEITVDRESMTDQEKATVRVKVKNTGAVAGKEVVELYIHDCQTDIVRPYKELKGFQKLSLEPGEEKEAVFELDKRSFAYYDVEAKDFLVQSGRFEILVGASSEDIRLKAAIEVTSTAIVKKHFYRNSTFGEIYYYEPTREIAREMMDYFERESGIDFSLGDRPADFAFRVICDFPLKTLVTFTKGRFSEQQLTELLEKLNGVSHE</sequence>
<dbReference type="SUPFAM" id="SSF52279">
    <property type="entry name" value="Beta-D-glucan exohydrolase, C-terminal domain"/>
    <property type="match status" value="1"/>
</dbReference>
<dbReference type="Gene3D" id="2.60.40.10">
    <property type="entry name" value="Immunoglobulins"/>
    <property type="match status" value="1"/>
</dbReference>
<evidence type="ECO:0000256" key="4">
    <source>
        <dbReference type="RuleBase" id="RU361161"/>
    </source>
</evidence>
<evidence type="ECO:0000256" key="2">
    <source>
        <dbReference type="ARBA" id="ARBA00022801"/>
    </source>
</evidence>
<evidence type="ECO:0000256" key="1">
    <source>
        <dbReference type="ARBA" id="ARBA00005336"/>
    </source>
</evidence>
<comment type="caution">
    <text evidence="6">The sequence shown here is derived from an EMBL/GenBank/DDBJ whole genome shotgun (WGS) entry which is preliminary data.</text>
</comment>
<dbReference type="GO" id="GO:0005975">
    <property type="term" value="P:carbohydrate metabolic process"/>
    <property type="evidence" value="ECO:0007669"/>
    <property type="project" value="InterPro"/>
</dbReference>
<reference evidence="6 7" key="1">
    <citation type="submission" date="2021-10" db="EMBL/GenBank/DDBJ databases">
        <title>Anaerobic single-cell dispensing facilitates the cultivation of human gut bacteria.</title>
        <authorList>
            <person name="Afrizal A."/>
        </authorList>
    </citation>
    <scope>NUCLEOTIDE SEQUENCE [LARGE SCALE GENOMIC DNA]</scope>
    <source>
        <strain evidence="6 7">CLA-AA-H277</strain>
    </source>
</reference>
<dbReference type="AlphaFoldDB" id="A0AAE3J6D7"/>
<dbReference type="InterPro" id="IPR017853">
    <property type="entry name" value="GH"/>
</dbReference>
<keyword evidence="4" id="KW-0326">Glycosidase</keyword>
<dbReference type="InterPro" id="IPR002772">
    <property type="entry name" value="Glyco_hydro_3_C"/>
</dbReference>
<accession>A0AAE3J6D7</accession>
<dbReference type="PANTHER" id="PTHR42715">
    <property type="entry name" value="BETA-GLUCOSIDASE"/>
    <property type="match status" value="1"/>
</dbReference>
<dbReference type="FunFam" id="2.60.40.10:FF:000495">
    <property type="entry name" value="Periplasmic beta-glucosidase"/>
    <property type="match status" value="1"/>
</dbReference>
<dbReference type="InterPro" id="IPR036962">
    <property type="entry name" value="Glyco_hydro_3_N_sf"/>
</dbReference>
<evidence type="ECO:0000313" key="6">
    <source>
        <dbReference type="EMBL" id="MCC2189450.1"/>
    </source>
</evidence>
<dbReference type="Gene3D" id="3.40.50.1700">
    <property type="entry name" value="Glycoside hydrolase family 3 C-terminal domain"/>
    <property type="match status" value="1"/>
</dbReference>
<organism evidence="6 7">
    <name type="scientific">Fusicatenibacter faecihominis</name>
    <dbReference type="NCBI Taxonomy" id="2881276"/>
    <lineage>
        <taxon>Bacteria</taxon>
        <taxon>Bacillati</taxon>
        <taxon>Bacillota</taxon>
        <taxon>Clostridia</taxon>
        <taxon>Lachnospirales</taxon>
        <taxon>Lachnospiraceae</taxon>
        <taxon>Fusicatenibacter</taxon>
    </lineage>
</organism>
<dbReference type="InterPro" id="IPR019800">
    <property type="entry name" value="Glyco_hydro_3_AS"/>
</dbReference>